<evidence type="ECO:0000256" key="1">
    <source>
        <dbReference type="SAM" id="SignalP"/>
    </source>
</evidence>
<evidence type="ECO:0000313" key="2">
    <source>
        <dbReference type="EMBL" id="MBD8041235.1"/>
    </source>
</evidence>
<dbReference type="EMBL" id="JACSPP010000044">
    <property type="protein sequence ID" value="MBD8041235.1"/>
    <property type="molecule type" value="Genomic_DNA"/>
</dbReference>
<proteinExistence type="predicted"/>
<comment type="caution">
    <text evidence="2">The sequence shown here is derived from an EMBL/GenBank/DDBJ whole genome shotgun (WGS) entry which is preliminary data.</text>
</comment>
<evidence type="ECO:0000313" key="3">
    <source>
        <dbReference type="Proteomes" id="UP000620874"/>
    </source>
</evidence>
<reference evidence="2 3" key="1">
    <citation type="submission" date="2020-08" db="EMBL/GenBank/DDBJ databases">
        <title>A Genomic Blueprint of the Chicken Gut Microbiome.</title>
        <authorList>
            <person name="Gilroy R."/>
            <person name="Ravi A."/>
            <person name="Getino M."/>
            <person name="Pursley I."/>
            <person name="Horton D.L."/>
            <person name="Alikhan N.-F."/>
            <person name="Baker D."/>
            <person name="Gharbi K."/>
            <person name="Hall N."/>
            <person name="Watson M."/>
            <person name="Adriaenssens E.M."/>
            <person name="Foster-Nyarko E."/>
            <person name="Jarju S."/>
            <person name="Secka A."/>
            <person name="Antonio M."/>
            <person name="Oren A."/>
            <person name="Chaudhuri R."/>
            <person name="La Ragione R.M."/>
            <person name="Hildebrand F."/>
            <person name="Pallen M.J."/>
        </authorList>
    </citation>
    <scope>NUCLEOTIDE SEQUENCE [LARGE SCALE GENOMIC DNA]</scope>
    <source>
        <strain evidence="2 3">Sa1CVN1</strain>
    </source>
</reference>
<protein>
    <submittedName>
        <fullName evidence="2">Uncharacterized protein</fullName>
    </submittedName>
</protein>
<feature type="signal peptide" evidence="1">
    <location>
        <begin position="1"/>
        <end position="20"/>
    </location>
</feature>
<feature type="chain" id="PRO_5045087179" evidence="1">
    <location>
        <begin position="21"/>
        <end position="352"/>
    </location>
</feature>
<organism evidence="2 3">
    <name type="scientific">Phocaeicola intestinalis</name>
    <dbReference type="NCBI Taxonomy" id="2762212"/>
    <lineage>
        <taxon>Bacteria</taxon>
        <taxon>Pseudomonadati</taxon>
        <taxon>Bacteroidota</taxon>
        <taxon>Bacteroidia</taxon>
        <taxon>Bacteroidales</taxon>
        <taxon>Bacteroidaceae</taxon>
        <taxon>Phocaeicola</taxon>
    </lineage>
</organism>
<keyword evidence="1" id="KW-0732">Signal</keyword>
<name>A0ABR8YAK9_9BACT</name>
<dbReference type="Proteomes" id="UP000620874">
    <property type="component" value="Unassembled WGS sequence"/>
</dbReference>
<sequence length="352" mass="40174">MTNKLIFSIFISLFISCAFSTIKAQTDVRPYKEWEATQFVAVSGHQPEDYVLTDNNWEIMYNLRTPHTQSELLGMGIKCSDSQLLLLEVGGLINKTKGKWKCTIPILDKEQTTSLRNVSKEIAASMYSKTKNDFVSLVHTIKEMGFENNALSLVFSYLLDGRMWTKLVLFDDINNHAGWSGCYWVLYEPRKDLKFGTNGFGDMNLILTYLNSEVSPSSKTMDDSADEISQYGKINNPQLISKLIPYGLTNQSGDILFPIIKKQQDSFHQIIDKLVNSISSELKDNCGNIATQYDINDENTAMVILYHEVMWYLMDNLIQDKVLNIPAVFKDEENNKQRLNEVVFFIEGGLMQ</sequence>
<dbReference type="PROSITE" id="PS51257">
    <property type="entry name" value="PROKAR_LIPOPROTEIN"/>
    <property type="match status" value="1"/>
</dbReference>
<accession>A0ABR8YAK9</accession>
<keyword evidence="3" id="KW-1185">Reference proteome</keyword>
<dbReference type="RefSeq" id="WP_191764621.1">
    <property type="nucleotide sequence ID" value="NZ_JACSPP010000044.1"/>
</dbReference>
<gene>
    <name evidence="2" type="ORF">H9625_12465</name>
</gene>